<feature type="non-terminal residue" evidence="2">
    <location>
        <position position="200"/>
    </location>
</feature>
<dbReference type="EMBL" id="CATQJA010002664">
    <property type="protein sequence ID" value="CAJ0581965.1"/>
    <property type="molecule type" value="Genomic_DNA"/>
</dbReference>
<dbReference type="SUPFAM" id="SSF57362">
    <property type="entry name" value="BPTI-like"/>
    <property type="match status" value="2"/>
</dbReference>
<gene>
    <name evidence="2" type="ORF">MSPICULIGERA_LOCUS20114</name>
</gene>
<evidence type="ECO:0000259" key="1">
    <source>
        <dbReference type="PROSITE" id="PS50279"/>
    </source>
</evidence>
<dbReference type="InterPro" id="IPR036880">
    <property type="entry name" value="Kunitz_BPTI_sf"/>
</dbReference>
<dbReference type="PANTHER" id="PTHR46339">
    <property type="entry name" value="PROTEIN CBG15282-RELATED"/>
    <property type="match status" value="1"/>
</dbReference>
<protein>
    <recommendedName>
        <fullName evidence="1">BPTI/Kunitz inhibitor domain-containing protein</fullName>
    </recommendedName>
</protein>
<dbReference type="Proteomes" id="UP001177023">
    <property type="component" value="Unassembled WGS sequence"/>
</dbReference>
<dbReference type="InterPro" id="IPR002223">
    <property type="entry name" value="Kunitz_BPTI"/>
</dbReference>
<accession>A0AA36D8C8</accession>
<feature type="domain" description="BPTI/Kunitz inhibitor" evidence="1">
    <location>
        <begin position="141"/>
        <end position="194"/>
    </location>
</feature>
<dbReference type="PRINTS" id="PR00759">
    <property type="entry name" value="BASICPTASE"/>
</dbReference>
<dbReference type="Pfam" id="PF00014">
    <property type="entry name" value="Kunitz_BPTI"/>
    <property type="match status" value="2"/>
</dbReference>
<reference evidence="2" key="1">
    <citation type="submission" date="2023-06" db="EMBL/GenBank/DDBJ databases">
        <authorList>
            <person name="Delattre M."/>
        </authorList>
    </citation>
    <scope>NUCLEOTIDE SEQUENCE</scope>
    <source>
        <strain evidence="2">AF72</strain>
    </source>
</reference>
<keyword evidence="3" id="KW-1185">Reference proteome</keyword>
<evidence type="ECO:0000313" key="3">
    <source>
        <dbReference type="Proteomes" id="UP001177023"/>
    </source>
</evidence>
<dbReference type="AlphaFoldDB" id="A0AA36D8C8"/>
<sequence>MIVYIFVAVFMQVALSESDCTSARDAGHACSDGPPKKFFYFDKRAKVCQPLFYKGCGGNANRYETADECKKTCLASTGESSNDTEMKLVLKAGHEQWTHATKCNATFLIPNHKYTECGSSPCPANHTCSNGVCCPGRDYVCSLPDDTGVFEDGVEDKPRFGWSDEWNTCIRFSYYGANGNYNNFPNFNLCQKYCNPKNRQ</sequence>
<dbReference type="Gene3D" id="4.10.410.10">
    <property type="entry name" value="Pancreatic trypsin inhibitor Kunitz domain"/>
    <property type="match status" value="2"/>
</dbReference>
<feature type="domain" description="BPTI/Kunitz inhibitor" evidence="1">
    <location>
        <begin position="20"/>
        <end position="73"/>
    </location>
</feature>
<comment type="caution">
    <text evidence="2">The sequence shown here is derived from an EMBL/GenBank/DDBJ whole genome shotgun (WGS) entry which is preliminary data.</text>
</comment>
<dbReference type="GO" id="GO:0004867">
    <property type="term" value="F:serine-type endopeptidase inhibitor activity"/>
    <property type="evidence" value="ECO:0007669"/>
    <property type="project" value="InterPro"/>
</dbReference>
<proteinExistence type="predicted"/>
<organism evidence="2 3">
    <name type="scientific">Mesorhabditis spiculigera</name>
    <dbReference type="NCBI Taxonomy" id="96644"/>
    <lineage>
        <taxon>Eukaryota</taxon>
        <taxon>Metazoa</taxon>
        <taxon>Ecdysozoa</taxon>
        <taxon>Nematoda</taxon>
        <taxon>Chromadorea</taxon>
        <taxon>Rhabditida</taxon>
        <taxon>Rhabditina</taxon>
        <taxon>Rhabditomorpha</taxon>
        <taxon>Rhabditoidea</taxon>
        <taxon>Rhabditidae</taxon>
        <taxon>Mesorhabditinae</taxon>
        <taxon>Mesorhabditis</taxon>
    </lineage>
</organism>
<name>A0AA36D8C8_9BILA</name>
<dbReference type="SMART" id="SM00131">
    <property type="entry name" value="KU"/>
    <property type="match status" value="2"/>
</dbReference>
<dbReference type="InterPro" id="IPR053014">
    <property type="entry name" value="Cuticle_assoc_divergent"/>
</dbReference>
<evidence type="ECO:0000313" key="2">
    <source>
        <dbReference type="EMBL" id="CAJ0581965.1"/>
    </source>
</evidence>
<dbReference type="PROSITE" id="PS50279">
    <property type="entry name" value="BPTI_KUNITZ_2"/>
    <property type="match status" value="2"/>
</dbReference>